<dbReference type="PANTHER" id="PTHR24343">
    <property type="entry name" value="SERINE/THREONINE KINASE"/>
    <property type="match status" value="1"/>
</dbReference>
<dbReference type="InterPro" id="IPR000719">
    <property type="entry name" value="Prot_kinase_dom"/>
</dbReference>
<dbReference type="InterPro" id="IPR017441">
    <property type="entry name" value="Protein_kinase_ATP_BS"/>
</dbReference>
<evidence type="ECO:0000259" key="11">
    <source>
        <dbReference type="PROSITE" id="PS50011"/>
    </source>
</evidence>
<feature type="compositionally biased region" description="Acidic residues" evidence="10">
    <location>
        <begin position="549"/>
        <end position="560"/>
    </location>
</feature>
<dbReference type="eggNOG" id="KOG0590">
    <property type="taxonomic scope" value="Eukaryota"/>
</dbReference>
<evidence type="ECO:0000256" key="5">
    <source>
        <dbReference type="ARBA" id="ARBA00022777"/>
    </source>
</evidence>
<gene>
    <name evidence="12" type="ORF">Kpol_1045p46</name>
</gene>
<organism evidence="13">
    <name type="scientific">Vanderwaltozyma polyspora (strain ATCC 22028 / DSM 70294 / BCRC 21397 / CBS 2163 / NBRC 10782 / NRRL Y-8283 / UCD 57-17)</name>
    <name type="common">Kluyveromyces polysporus</name>
    <dbReference type="NCBI Taxonomy" id="436907"/>
    <lineage>
        <taxon>Eukaryota</taxon>
        <taxon>Fungi</taxon>
        <taxon>Dikarya</taxon>
        <taxon>Ascomycota</taxon>
        <taxon>Saccharomycotina</taxon>
        <taxon>Saccharomycetes</taxon>
        <taxon>Saccharomycetales</taxon>
        <taxon>Saccharomycetaceae</taxon>
        <taxon>Vanderwaltozyma</taxon>
    </lineage>
</organism>
<feature type="compositionally biased region" description="Low complexity" evidence="10">
    <location>
        <begin position="571"/>
        <end position="580"/>
    </location>
</feature>
<sequence length="601" mass="67825">MKKSLQSSSTSPPPQQKQKSSTRRRFKTISKFFNSSSEPTKRTFHNPSNYFDSTDNNSDNSHNNGTSSNLDAKATTSTSPLSFYDDVSIISTASSYDTNIHPVQELQKQIEDKQKNSITVHQKKQVQEYSKTKKSLRLKRFFKKEIVGAEVSSDHEASLQSQQQAQIQDLQQKHTNNNNNNNNNGDTHHHHHHHHHHQHHGPEDHVSNGMMVTTNEGSHSLTYKTLYESDNINDLIGQYGTPVKKLGEGATGSVSVVKNPNNGKLYAIKLFTFKGDTHNKSNIVSFSKKVTTEFCIGSTLHQQNVVEITDMLQQEENGTFMLVMGYEPYDFFNLVMSGLMTINEINCYFKQLCSGVNYLHSMGIAHRDLKLDNCVVGYHGILKIIDFGSAAIFKTHLNDLNFMKAYGIVGSDPYLAPELLNNYHASISTGYYDPRPVDVWSIAIIYYCMITKRFPWKAPRMIYNSFRLFCEHPRVAKDTTVGPYRLLKALPKESRSLLGEMVLLDPRDRILIEHIVEDPWFESIECCGIDKSGNLLKAPVSHNHHLDIDKDDEEDDDPSTDDVTILKDSKNTSSNGSSGKPVSNPADSSLTDKIRTLTTND</sequence>
<dbReference type="PROSITE" id="PS00108">
    <property type="entry name" value="PROTEIN_KINASE_ST"/>
    <property type="match status" value="1"/>
</dbReference>
<dbReference type="OMA" id="LYHIATI"/>
<feature type="region of interest" description="Disordered" evidence="10">
    <location>
        <begin position="1"/>
        <end position="77"/>
    </location>
</feature>
<dbReference type="SUPFAM" id="SSF56112">
    <property type="entry name" value="Protein kinase-like (PK-like)"/>
    <property type="match status" value="1"/>
</dbReference>
<dbReference type="GO" id="GO:0005829">
    <property type="term" value="C:cytosol"/>
    <property type="evidence" value="ECO:0007669"/>
    <property type="project" value="TreeGrafter"/>
</dbReference>
<keyword evidence="3" id="KW-0808">Transferase</keyword>
<evidence type="ECO:0000256" key="2">
    <source>
        <dbReference type="ARBA" id="ARBA00022527"/>
    </source>
</evidence>
<dbReference type="InterPro" id="IPR008271">
    <property type="entry name" value="Ser/Thr_kinase_AS"/>
</dbReference>
<keyword evidence="2" id="KW-0723">Serine/threonine-protein kinase</keyword>
<dbReference type="SMART" id="SM00220">
    <property type="entry name" value="S_TKc"/>
    <property type="match status" value="1"/>
</dbReference>
<dbReference type="GO" id="GO:0071944">
    <property type="term" value="C:cell periphery"/>
    <property type="evidence" value="ECO:0007669"/>
    <property type="project" value="EnsemblFungi"/>
</dbReference>
<dbReference type="RefSeq" id="XP_001645917.1">
    <property type="nucleotide sequence ID" value="XM_001645867.1"/>
</dbReference>
<feature type="compositionally biased region" description="Basic residues" evidence="10">
    <location>
        <begin position="188"/>
        <end position="199"/>
    </location>
</feature>
<feature type="compositionally biased region" description="Low complexity" evidence="10">
    <location>
        <begin position="174"/>
        <end position="185"/>
    </location>
</feature>
<comment type="catalytic activity">
    <reaction evidence="8">
        <text>L-seryl-[protein] + ATP = O-phospho-L-seryl-[protein] + ADP + H(+)</text>
        <dbReference type="Rhea" id="RHEA:17989"/>
        <dbReference type="Rhea" id="RHEA-COMP:9863"/>
        <dbReference type="Rhea" id="RHEA-COMP:11604"/>
        <dbReference type="ChEBI" id="CHEBI:15378"/>
        <dbReference type="ChEBI" id="CHEBI:29999"/>
        <dbReference type="ChEBI" id="CHEBI:30616"/>
        <dbReference type="ChEBI" id="CHEBI:83421"/>
        <dbReference type="ChEBI" id="CHEBI:456216"/>
        <dbReference type="EC" id="2.7.11.1"/>
    </reaction>
</comment>
<dbReference type="Gene3D" id="1.10.510.10">
    <property type="entry name" value="Transferase(Phosphotransferase) domain 1"/>
    <property type="match status" value="1"/>
</dbReference>
<evidence type="ECO:0000313" key="12">
    <source>
        <dbReference type="EMBL" id="EDO18059.1"/>
    </source>
</evidence>
<dbReference type="STRING" id="436907.A7TI52"/>
<comment type="catalytic activity">
    <reaction evidence="7">
        <text>L-threonyl-[protein] + ATP = O-phospho-L-threonyl-[protein] + ADP + H(+)</text>
        <dbReference type="Rhea" id="RHEA:46608"/>
        <dbReference type="Rhea" id="RHEA-COMP:11060"/>
        <dbReference type="Rhea" id="RHEA-COMP:11605"/>
        <dbReference type="ChEBI" id="CHEBI:15378"/>
        <dbReference type="ChEBI" id="CHEBI:30013"/>
        <dbReference type="ChEBI" id="CHEBI:30616"/>
        <dbReference type="ChEBI" id="CHEBI:61977"/>
        <dbReference type="ChEBI" id="CHEBI:456216"/>
        <dbReference type="EC" id="2.7.11.1"/>
    </reaction>
</comment>
<dbReference type="Proteomes" id="UP000000267">
    <property type="component" value="Unassembled WGS sequence"/>
</dbReference>
<dbReference type="EC" id="2.7.11.1" evidence="1"/>
<dbReference type="Pfam" id="PF00069">
    <property type="entry name" value="Pkinase"/>
    <property type="match status" value="1"/>
</dbReference>
<reference evidence="12 13" key="1">
    <citation type="journal article" date="2007" name="Proc. Natl. Acad. Sci. U.S.A.">
        <title>Independent sorting-out of thousands of duplicated gene pairs in two yeast species descended from a whole-genome duplication.</title>
        <authorList>
            <person name="Scannell D.R."/>
            <person name="Frank A.C."/>
            <person name="Conant G.C."/>
            <person name="Byrne K.P."/>
            <person name="Woolfit M."/>
            <person name="Wolfe K.H."/>
        </authorList>
    </citation>
    <scope>NUCLEOTIDE SEQUENCE [LARGE SCALE GENOMIC DNA]</scope>
    <source>
        <strain evidence="13">ATCC 22028 / DSM 70294 / BCRC 21397 / CBS 2163 / NBRC 10782 / NRRL Y-8283 / UCD 57-17</strain>
    </source>
</reference>
<evidence type="ECO:0000256" key="3">
    <source>
        <dbReference type="ARBA" id="ARBA00022679"/>
    </source>
</evidence>
<dbReference type="OrthoDB" id="6513151at2759"/>
<dbReference type="FunCoup" id="A7TI52">
    <property type="interactions" value="234"/>
</dbReference>
<keyword evidence="13" id="KW-1185">Reference proteome</keyword>
<proteinExistence type="predicted"/>
<keyword evidence="4 9" id="KW-0547">Nucleotide-binding</keyword>
<keyword evidence="5" id="KW-0418">Kinase</keyword>
<feature type="compositionally biased region" description="Low complexity" evidence="10">
    <location>
        <begin position="1"/>
        <end position="10"/>
    </location>
</feature>
<feature type="domain" description="Protein kinase" evidence="11">
    <location>
        <begin position="240"/>
        <end position="521"/>
    </location>
</feature>
<dbReference type="GO" id="GO:0005935">
    <property type="term" value="C:cellular bud neck"/>
    <property type="evidence" value="ECO:0007669"/>
    <property type="project" value="EnsemblFungi"/>
</dbReference>
<keyword evidence="6 9" id="KW-0067">ATP-binding</keyword>
<name>A7TI52_VANPO</name>
<evidence type="ECO:0000256" key="9">
    <source>
        <dbReference type="PROSITE-ProRule" id="PRU10141"/>
    </source>
</evidence>
<evidence type="ECO:0000256" key="6">
    <source>
        <dbReference type="ARBA" id="ARBA00022840"/>
    </source>
</evidence>
<feature type="region of interest" description="Disordered" evidence="10">
    <location>
        <begin position="546"/>
        <end position="601"/>
    </location>
</feature>
<feature type="region of interest" description="Disordered" evidence="10">
    <location>
        <begin position="174"/>
        <end position="213"/>
    </location>
</feature>
<evidence type="ECO:0000256" key="8">
    <source>
        <dbReference type="ARBA" id="ARBA00048679"/>
    </source>
</evidence>
<dbReference type="GeneID" id="5546329"/>
<dbReference type="GO" id="GO:0005524">
    <property type="term" value="F:ATP binding"/>
    <property type="evidence" value="ECO:0007669"/>
    <property type="project" value="UniProtKB-UniRule"/>
</dbReference>
<protein>
    <recommendedName>
        <fullName evidence="1">non-specific serine/threonine protein kinase</fullName>
        <ecNumber evidence="1">2.7.11.1</ecNumber>
    </recommendedName>
</protein>
<evidence type="ECO:0000256" key="1">
    <source>
        <dbReference type="ARBA" id="ARBA00012513"/>
    </source>
</evidence>
<dbReference type="HOGENOM" id="CLU_000288_82_3_1"/>
<feature type="compositionally biased region" description="Low complexity" evidence="10">
    <location>
        <begin position="48"/>
        <end position="69"/>
    </location>
</feature>
<feature type="binding site" evidence="9">
    <location>
        <position position="269"/>
    </location>
    <ligand>
        <name>ATP</name>
        <dbReference type="ChEBI" id="CHEBI:30616"/>
    </ligand>
</feature>
<dbReference type="PROSITE" id="PS50011">
    <property type="entry name" value="PROTEIN_KINASE_DOM"/>
    <property type="match status" value="1"/>
</dbReference>
<dbReference type="GO" id="GO:0004674">
    <property type="term" value="F:protein serine/threonine kinase activity"/>
    <property type="evidence" value="ECO:0007669"/>
    <property type="project" value="UniProtKB-KW"/>
</dbReference>
<dbReference type="AlphaFoldDB" id="A7TI52"/>
<dbReference type="PROSITE" id="PS00107">
    <property type="entry name" value="PROTEIN_KINASE_ATP"/>
    <property type="match status" value="1"/>
</dbReference>
<dbReference type="InterPro" id="IPR011009">
    <property type="entry name" value="Kinase-like_dom_sf"/>
</dbReference>
<evidence type="ECO:0000256" key="4">
    <source>
        <dbReference type="ARBA" id="ARBA00022741"/>
    </source>
</evidence>
<dbReference type="EMBL" id="DS480394">
    <property type="protein sequence ID" value="EDO18059.1"/>
    <property type="molecule type" value="Genomic_DNA"/>
</dbReference>
<evidence type="ECO:0000256" key="10">
    <source>
        <dbReference type="SAM" id="MobiDB-lite"/>
    </source>
</evidence>
<dbReference type="PANTHER" id="PTHR24343:SF515">
    <property type="entry name" value="SERINE_THREONINE-PROTEIN KINASE RTK1-RELATED"/>
    <property type="match status" value="1"/>
</dbReference>
<evidence type="ECO:0000313" key="13">
    <source>
        <dbReference type="Proteomes" id="UP000000267"/>
    </source>
</evidence>
<dbReference type="InParanoid" id="A7TI52"/>
<dbReference type="KEGG" id="vpo:Kpol_1045p46"/>
<accession>A7TI52</accession>
<evidence type="ECO:0000256" key="7">
    <source>
        <dbReference type="ARBA" id="ARBA00047899"/>
    </source>
</evidence>